<comment type="caution">
    <text evidence="2">The sequence shown here is derived from an EMBL/GenBank/DDBJ whole genome shotgun (WGS) entry which is preliminary data.</text>
</comment>
<sequence precursor="true">MKLTSTMAFLQRLLILVLLLIPLAGFAVTYYIDSNGG</sequence>
<dbReference type="AlphaFoldDB" id="B9XQV7"/>
<keyword evidence="3" id="KW-1185">Reference proteome</keyword>
<proteinExistence type="predicted"/>
<dbReference type="Proteomes" id="UP000003688">
    <property type="component" value="Unassembled WGS sequence"/>
</dbReference>
<gene>
    <name evidence="2" type="ORF">Cflav_PD0914</name>
</gene>
<evidence type="ECO:0000313" key="3">
    <source>
        <dbReference type="Proteomes" id="UP000003688"/>
    </source>
</evidence>
<feature type="non-terminal residue" evidence="2">
    <location>
        <position position="37"/>
    </location>
</feature>
<dbReference type="EMBL" id="ABOX02000057">
    <property type="protein sequence ID" value="EEF57814.1"/>
    <property type="molecule type" value="Genomic_DNA"/>
</dbReference>
<feature type="transmembrane region" description="Helical" evidence="1">
    <location>
        <begin position="12"/>
        <end position="32"/>
    </location>
</feature>
<evidence type="ECO:0000256" key="1">
    <source>
        <dbReference type="SAM" id="Phobius"/>
    </source>
</evidence>
<keyword evidence="1" id="KW-1133">Transmembrane helix</keyword>
<protein>
    <submittedName>
        <fullName evidence="2">Uncharacterized protein</fullName>
    </submittedName>
</protein>
<reference evidence="2 3" key="1">
    <citation type="journal article" date="2011" name="J. Bacteriol.">
        <title>Genome sequence of 'Pedosphaera parvula' Ellin514, an aerobic Verrucomicrobial isolate from pasture soil.</title>
        <authorList>
            <person name="Kant R."/>
            <person name="van Passel M.W."/>
            <person name="Sangwan P."/>
            <person name="Palva A."/>
            <person name="Lucas S."/>
            <person name="Copeland A."/>
            <person name="Lapidus A."/>
            <person name="Glavina Del Rio T."/>
            <person name="Dalin E."/>
            <person name="Tice H."/>
            <person name="Bruce D."/>
            <person name="Goodwin L."/>
            <person name="Pitluck S."/>
            <person name="Chertkov O."/>
            <person name="Larimer F.W."/>
            <person name="Land M.L."/>
            <person name="Hauser L."/>
            <person name="Brettin T.S."/>
            <person name="Detter J.C."/>
            <person name="Han S."/>
            <person name="de Vos W.M."/>
            <person name="Janssen P.H."/>
            <person name="Smidt H."/>
        </authorList>
    </citation>
    <scope>NUCLEOTIDE SEQUENCE [LARGE SCALE GENOMIC DNA]</scope>
    <source>
        <strain evidence="2 3">Ellin514</strain>
    </source>
</reference>
<keyword evidence="1" id="KW-0472">Membrane</keyword>
<accession>B9XQV7</accession>
<organism evidence="2 3">
    <name type="scientific">Pedosphaera parvula (strain Ellin514)</name>
    <dbReference type="NCBI Taxonomy" id="320771"/>
    <lineage>
        <taxon>Bacteria</taxon>
        <taxon>Pseudomonadati</taxon>
        <taxon>Verrucomicrobiota</taxon>
        <taxon>Pedosphaerae</taxon>
        <taxon>Pedosphaerales</taxon>
        <taxon>Pedosphaeraceae</taxon>
        <taxon>Pedosphaera</taxon>
    </lineage>
</organism>
<evidence type="ECO:0000313" key="2">
    <source>
        <dbReference type="EMBL" id="EEF57814.1"/>
    </source>
</evidence>
<keyword evidence="1" id="KW-0812">Transmembrane</keyword>
<name>B9XQV7_PEDPL</name>